<keyword evidence="2" id="KW-1185">Reference proteome</keyword>
<gene>
    <name evidence="1" type="primary">PRP4_2</name>
    <name evidence="1" type="ORF">EV182_006650</name>
</gene>
<accession>A0ACC1HLL0</accession>
<keyword evidence="1" id="KW-0808">Transferase</keyword>
<evidence type="ECO:0000313" key="1">
    <source>
        <dbReference type="EMBL" id="KAJ1677211.1"/>
    </source>
</evidence>
<comment type="caution">
    <text evidence="1">The sequence shown here is derived from an EMBL/GenBank/DDBJ whole genome shotgun (WGS) entry which is preliminary data.</text>
</comment>
<organism evidence="1 2">
    <name type="scientific">Spiromyces aspiralis</name>
    <dbReference type="NCBI Taxonomy" id="68401"/>
    <lineage>
        <taxon>Eukaryota</taxon>
        <taxon>Fungi</taxon>
        <taxon>Fungi incertae sedis</taxon>
        <taxon>Zoopagomycota</taxon>
        <taxon>Kickxellomycotina</taxon>
        <taxon>Kickxellomycetes</taxon>
        <taxon>Kickxellales</taxon>
        <taxon>Kickxellaceae</taxon>
        <taxon>Spiromyces</taxon>
    </lineage>
</organism>
<dbReference type="Proteomes" id="UP001145114">
    <property type="component" value="Unassembled WGS sequence"/>
</dbReference>
<evidence type="ECO:0000313" key="2">
    <source>
        <dbReference type="Proteomes" id="UP001145114"/>
    </source>
</evidence>
<dbReference type="EC" id="2.7.11.1" evidence="1"/>
<proteinExistence type="predicted"/>
<reference evidence="1" key="1">
    <citation type="submission" date="2022-06" db="EMBL/GenBank/DDBJ databases">
        <title>Phylogenomic reconstructions and comparative analyses of Kickxellomycotina fungi.</title>
        <authorList>
            <person name="Reynolds N.K."/>
            <person name="Stajich J.E."/>
            <person name="Barry K."/>
            <person name="Grigoriev I.V."/>
            <person name="Crous P."/>
            <person name="Smith M.E."/>
        </authorList>
    </citation>
    <scope>NUCLEOTIDE SEQUENCE</scope>
    <source>
        <strain evidence="1">RSA 2271</strain>
    </source>
</reference>
<keyword evidence="1" id="KW-0687">Ribonucleoprotein</keyword>
<protein>
    <submittedName>
        <fullName evidence="1">U4/U6 small nuclear ribonucleoprotein prp4</fullName>
        <ecNumber evidence="1">2.7.11.1</ecNumber>
    </submittedName>
</protein>
<sequence length="144" mass="16514">MGIDMWSVGVTLYELYTGQIMFPGRTNNQMLKLIMEAKGRIPNRTIKRGQFWQQHFEDLGGGNMTFLSHEVDSLSKKEVVKKITYTRPVNDIKSMLLSATPTGVSQKERGQVILLADLLEKCLEVNPERRVKPKQALSHKFFME</sequence>
<name>A0ACC1HLL0_9FUNG</name>
<dbReference type="EMBL" id="JAMZIH010002809">
    <property type="protein sequence ID" value="KAJ1677211.1"/>
    <property type="molecule type" value="Genomic_DNA"/>
</dbReference>